<feature type="region of interest" description="Disordered" evidence="1">
    <location>
        <begin position="57"/>
        <end position="99"/>
    </location>
</feature>
<name>A0A7C8MSR3_9PEZI</name>
<evidence type="ECO:0000256" key="1">
    <source>
        <dbReference type="SAM" id="MobiDB-lite"/>
    </source>
</evidence>
<dbReference type="EMBL" id="WUBL01000034">
    <property type="protein sequence ID" value="KAF2969608.1"/>
    <property type="molecule type" value="Genomic_DNA"/>
</dbReference>
<keyword evidence="4" id="KW-1185">Reference proteome</keyword>
<evidence type="ECO:0000256" key="2">
    <source>
        <dbReference type="SAM" id="SignalP"/>
    </source>
</evidence>
<dbReference type="AlphaFoldDB" id="A0A7C8MSR3"/>
<dbReference type="Proteomes" id="UP000481858">
    <property type="component" value="Unassembled WGS sequence"/>
</dbReference>
<evidence type="ECO:0000313" key="3">
    <source>
        <dbReference type="EMBL" id="KAF2969608.1"/>
    </source>
</evidence>
<feature type="signal peptide" evidence="2">
    <location>
        <begin position="1"/>
        <end position="18"/>
    </location>
</feature>
<accession>A0A7C8MSR3</accession>
<organism evidence="3 4">
    <name type="scientific">Xylaria multiplex</name>
    <dbReference type="NCBI Taxonomy" id="323545"/>
    <lineage>
        <taxon>Eukaryota</taxon>
        <taxon>Fungi</taxon>
        <taxon>Dikarya</taxon>
        <taxon>Ascomycota</taxon>
        <taxon>Pezizomycotina</taxon>
        <taxon>Sordariomycetes</taxon>
        <taxon>Xylariomycetidae</taxon>
        <taxon>Xylariales</taxon>
        <taxon>Xylariaceae</taxon>
        <taxon>Xylaria</taxon>
    </lineage>
</organism>
<gene>
    <name evidence="3" type="ORF">GQX73_g4009</name>
</gene>
<evidence type="ECO:0000313" key="4">
    <source>
        <dbReference type="Proteomes" id="UP000481858"/>
    </source>
</evidence>
<proteinExistence type="predicted"/>
<feature type="chain" id="PRO_5028941058" evidence="2">
    <location>
        <begin position="19"/>
        <end position="99"/>
    </location>
</feature>
<comment type="caution">
    <text evidence="3">The sequence shown here is derived from an EMBL/GenBank/DDBJ whole genome shotgun (WGS) entry which is preliminary data.</text>
</comment>
<reference evidence="3 4" key="1">
    <citation type="submission" date="2019-12" db="EMBL/GenBank/DDBJ databases">
        <title>Draft genome sequence of the ascomycete Xylaria multiplex DSM 110363.</title>
        <authorList>
            <person name="Buettner E."/>
            <person name="Kellner H."/>
        </authorList>
    </citation>
    <scope>NUCLEOTIDE SEQUENCE [LARGE SCALE GENOMIC DNA]</scope>
    <source>
        <strain evidence="3 4">DSM 110363</strain>
    </source>
</reference>
<sequence length="99" mass="9746">MQSLITSLVAILAASSIAVPISMMSRQVGSRQLGGLGGGLGSVTAPVTTVLGEVTKYLPGAKDNKPKPKTNGTQPVTKPKSSSDSLGGLGGLTGGLGVK</sequence>
<dbReference type="InParanoid" id="A0A7C8MSR3"/>
<keyword evidence="2" id="KW-0732">Signal</keyword>
<feature type="compositionally biased region" description="Polar residues" evidence="1">
    <location>
        <begin position="70"/>
        <end position="80"/>
    </location>
</feature>
<protein>
    <submittedName>
        <fullName evidence="3">Uncharacterized protein</fullName>
    </submittedName>
</protein>
<feature type="compositionally biased region" description="Gly residues" evidence="1">
    <location>
        <begin position="87"/>
        <end position="99"/>
    </location>
</feature>